<reference evidence="4 5" key="1">
    <citation type="submission" date="2022-12" db="EMBL/GenBank/DDBJ databases">
        <title>Chromosome-level genome of Tegillarca granosa.</title>
        <authorList>
            <person name="Kim J."/>
        </authorList>
    </citation>
    <scope>NUCLEOTIDE SEQUENCE [LARGE SCALE GENOMIC DNA]</scope>
    <source>
        <strain evidence="4">Teg-2019</strain>
        <tissue evidence="4">Adductor muscle</tissue>
    </source>
</reference>
<dbReference type="PANTHER" id="PTHR12377">
    <property type="entry name" value="CYTOSOLIC IRON-SULFUR ASSEMBLY COMPONENT 2B-RELATED"/>
    <property type="match status" value="1"/>
</dbReference>
<evidence type="ECO:0000313" key="4">
    <source>
        <dbReference type="EMBL" id="KAJ8303490.1"/>
    </source>
</evidence>
<protein>
    <recommendedName>
        <fullName evidence="3">MIP18 family-like domain-containing protein</fullName>
    </recommendedName>
</protein>
<dbReference type="PANTHER" id="PTHR12377:SF0">
    <property type="entry name" value="CYTOSOLIC IRON-SULFUR ASSEMBLY COMPONENT 2B"/>
    <property type="match status" value="1"/>
</dbReference>
<dbReference type="InterPro" id="IPR039796">
    <property type="entry name" value="MIP18"/>
</dbReference>
<dbReference type="Proteomes" id="UP001217089">
    <property type="component" value="Unassembled WGS sequence"/>
</dbReference>
<evidence type="ECO:0000256" key="2">
    <source>
        <dbReference type="ARBA" id="ARBA00022829"/>
    </source>
</evidence>
<gene>
    <name evidence="4" type="ORF">KUTeg_019886</name>
</gene>
<sequence>MAGRLDNANPVVYEQSKERLVLPEEEDDDCVDKIDGREVFDLIRNINDPEHPLTLEELNVVELDKVNVDDDDNKVSIEFTPTIPHCSMATLIGLSIRVKLLRSLPPRFKVDVSITPGTHNSEAAVNKQLADKERVAAALENSHLLEVVNQCLATSKLHSG</sequence>
<accession>A0ABQ9EIY5</accession>
<evidence type="ECO:0000256" key="1">
    <source>
        <dbReference type="ARBA" id="ARBA00010381"/>
    </source>
</evidence>
<dbReference type="Gene3D" id="3.30.300.130">
    <property type="entry name" value="Fe-S cluster assembly (FSCA)"/>
    <property type="match status" value="1"/>
</dbReference>
<evidence type="ECO:0000259" key="3">
    <source>
        <dbReference type="Pfam" id="PF01883"/>
    </source>
</evidence>
<keyword evidence="2" id="KW-0159">Chromosome partition</keyword>
<dbReference type="EMBL" id="JARBDR010000917">
    <property type="protein sequence ID" value="KAJ8303490.1"/>
    <property type="molecule type" value="Genomic_DNA"/>
</dbReference>
<dbReference type="InterPro" id="IPR002744">
    <property type="entry name" value="MIP18-like"/>
</dbReference>
<keyword evidence="5" id="KW-1185">Reference proteome</keyword>
<organism evidence="4 5">
    <name type="scientific">Tegillarca granosa</name>
    <name type="common">Malaysian cockle</name>
    <name type="synonym">Anadara granosa</name>
    <dbReference type="NCBI Taxonomy" id="220873"/>
    <lineage>
        <taxon>Eukaryota</taxon>
        <taxon>Metazoa</taxon>
        <taxon>Spiralia</taxon>
        <taxon>Lophotrochozoa</taxon>
        <taxon>Mollusca</taxon>
        <taxon>Bivalvia</taxon>
        <taxon>Autobranchia</taxon>
        <taxon>Pteriomorphia</taxon>
        <taxon>Arcoida</taxon>
        <taxon>Arcoidea</taxon>
        <taxon>Arcidae</taxon>
        <taxon>Tegillarca</taxon>
    </lineage>
</organism>
<proteinExistence type="inferred from homology"/>
<dbReference type="Pfam" id="PF01883">
    <property type="entry name" value="FeS_assembly_P"/>
    <property type="match status" value="1"/>
</dbReference>
<feature type="domain" description="MIP18 family-like" evidence="3">
    <location>
        <begin position="38"/>
        <end position="113"/>
    </location>
</feature>
<dbReference type="InterPro" id="IPR034904">
    <property type="entry name" value="FSCA_dom_sf"/>
</dbReference>
<evidence type="ECO:0000313" key="5">
    <source>
        <dbReference type="Proteomes" id="UP001217089"/>
    </source>
</evidence>
<dbReference type="SUPFAM" id="SSF117916">
    <property type="entry name" value="Fe-S cluster assembly (FSCA) domain-like"/>
    <property type="match status" value="1"/>
</dbReference>
<comment type="similarity">
    <text evidence="1">Belongs to the MIP18 family.</text>
</comment>
<dbReference type="Gene3D" id="6.10.250.1280">
    <property type="match status" value="1"/>
</dbReference>
<comment type="caution">
    <text evidence="4">The sequence shown here is derived from an EMBL/GenBank/DDBJ whole genome shotgun (WGS) entry which is preliminary data.</text>
</comment>
<name>A0ABQ9EIY5_TEGGR</name>